<keyword evidence="2" id="KW-1185">Reference proteome</keyword>
<feature type="compositionally biased region" description="Low complexity" evidence="1">
    <location>
        <begin position="115"/>
        <end position="136"/>
    </location>
</feature>
<evidence type="ECO:0000256" key="1">
    <source>
        <dbReference type="SAM" id="MobiDB-lite"/>
    </source>
</evidence>
<organism evidence="2 3">
    <name type="scientific">Dipodomys ordii</name>
    <name type="common">Ord's kangaroo rat</name>
    <dbReference type="NCBI Taxonomy" id="10020"/>
    <lineage>
        <taxon>Eukaryota</taxon>
        <taxon>Metazoa</taxon>
        <taxon>Chordata</taxon>
        <taxon>Craniata</taxon>
        <taxon>Vertebrata</taxon>
        <taxon>Euteleostomi</taxon>
        <taxon>Mammalia</taxon>
        <taxon>Eutheria</taxon>
        <taxon>Euarchontoglires</taxon>
        <taxon>Glires</taxon>
        <taxon>Rodentia</taxon>
        <taxon>Castorimorpha</taxon>
        <taxon>Heteromyidae</taxon>
        <taxon>Dipodomyinae</taxon>
        <taxon>Dipodomys</taxon>
    </lineage>
</organism>
<sequence length="474" mass="50147">MCPPPCSARGPAGGRPCLPPPSAHSPHRARRLPLEARLRQLAGSTPAGPPRGSLPVAERAAQARYTRGTTATSAPAQPRLPLWSPALQQTLPGPHPLTPAEPHTPAAPPGPLPSDPSRAPHSSSSSPAPALLLDLAHPVKEAGTGTWPTAEALRAARAAPRQEVAEVPGHTQKRSPKGPVPGWQRGCGPQSAPRGLPRTPPLNTKAEPRVPSCEGAVQPPGGAEERHEEQRPLFTDHYPAHRSTEAQHMASTPARSRGFLRVQDTWRQRSGRSLSPDRPGQAVLVSTSMCWSCEGPGVRSGGGGETRADAGPVSARQRQGPHSRRPPRSEDTEVEKAPMEPGWSPHPTTHPKETGRRAADPGAVQSRPSDRQQQPSKPRSPSPAAHRCSLLPLYEELWTCGELGPRAGGWVRSPHQGLRDPGRTQAWEPGAPRSPPPEHAGLQAPAGGPEPQQVLRQQGAAMDGGGRAALSPHR</sequence>
<feature type="region of interest" description="Disordered" evidence="1">
    <location>
        <begin position="403"/>
        <end position="474"/>
    </location>
</feature>
<feature type="compositionally biased region" description="Basic and acidic residues" evidence="1">
    <location>
        <begin position="327"/>
        <end position="338"/>
    </location>
</feature>
<protein>
    <submittedName>
        <fullName evidence="3">Basic salivary proline-rich protein 2-like</fullName>
    </submittedName>
</protein>
<feature type="compositionally biased region" description="Low complexity" evidence="1">
    <location>
        <begin position="365"/>
        <end position="383"/>
    </location>
</feature>
<evidence type="ECO:0000313" key="2">
    <source>
        <dbReference type="Proteomes" id="UP000081671"/>
    </source>
</evidence>
<name>A0A1S3GQB9_DIPOR</name>
<dbReference type="InParanoid" id="A0A1S3GQB9"/>
<feature type="region of interest" description="Disordered" evidence="1">
    <location>
        <begin position="1"/>
        <end position="230"/>
    </location>
</feature>
<dbReference type="GeneID" id="106000194"/>
<dbReference type="AlphaFoldDB" id="A0A1S3GQB9"/>
<dbReference type="KEGG" id="dord:106000194"/>
<feature type="compositionally biased region" description="Low complexity" evidence="1">
    <location>
        <begin position="150"/>
        <end position="161"/>
    </location>
</feature>
<feature type="region of interest" description="Disordered" evidence="1">
    <location>
        <begin position="293"/>
        <end position="386"/>
    </location>
</feature>
<evidence type="ECO:0000313" key="3">
    <source>
        <dbReference type="RefSeq" id="XP_012890880.1"/>
    </source>
</evidence>
<feature type="compositionally biased region" description="Basic and acidic residues" evidence="1">
    <location>
        <begin position="350"/>
        <end position="359"/>
    </location>
</feature>
<dbReference type="Proteomes" id="UP000081671">
    <property type="component" value="Unplaced"/>
</dbReference>
<gene>
    <name evidence="3" type="primary">LOC106000194</name>
</gene>
<feature type="compositionally biased region" description="Pro residues" evidence="1">
    <location>
        <begin position="105"/>
        <end position="114"/>
    </location>
</feature>
<dbReference type="RefSeq" id="XP_012890880.1">
    <property type="nucleotide sequence ID" value="XM_013035426.1"/>
</dbReference>
<reference evidence="3" key="1">
    <citation type="submission" date="2025-08" db="UniProtKB">
        <authorList>
            <consortium name="RefSeq"/>
        </authorList>
    </citation>
    <scope>IDENTIFICATION</scope>
    <source>
        <tissue evidence="3">Kidney</tissue>
    </source>
</reference>
<accession>A0A1S3GQB9</accession>
<proteinExistence type="predicted"/>